<dbReference type="RefSeq" id="WP_151570156.1">
    <property type="nucleotide sequence ID" value="NZ_WBMT01000031.1"/>
</dbReference>
<name>A0A6H9YN80_9ACTN</name>
<evidence type="ECO:0000259" key="3">
    <source>
        <dbReference type="Pfam" id="PF16859"/>
    </source>
</evidence>
<evidence type="ECO:0000313" key="4">
    <source>
        <dbReference type="EMBL" id="KAB2340236.1"/>
    </source>
</evidence>
<gene>
    <name evidence="4" type="ORF">F8566_45575</name>
</gene>
<accession>A0A6H9YN80</accession>
<sequence>MRRSPRCCWRRRCSRASSRLRRGRVRTDVDLDDVVDMLYGPIYHRLVLHTRRSRATVIRLAFEALTSTE</sequence>
<protein>
    <recommendedName>
        <fullName evidence="3">Tetracyclin repressor-like C-terminal domain-containing protein</fullName>
    </recommendedName>
</protein>
<organism evidence="4 5">
    <name type="scientific">Actinomadura rudentiformis</name>
    <dbReference type="NCBI Taxonomy" id="359158"/>
    <lineage>
        <taxon>Bacteria</taxon>
        <taxon>Bacillati</taxon>
        <taxon>Actinomycetota</taxon>
        <taxon>Actinomycetes</taxon>
        <taxon>Streptosporangiales</taxon>
        <taxon>Thermomonosporaceae</taxon>
        <taxon>Actinomadura</taxon>
    </lineage>
</organism>
<dbReference type="InterPro" id="IPR011075">
    <property type="entry name" value="TetR_C"/>
</dbReference>
<dbReference type="InterPro" id="IPR036271">
    <property type="entry name" value="Tet_transcr_reg_TetR-rel_C_sf"/>
</dbReference>
<feature type="domain" description="Tetracyclin repressor-like C-terminal" evidence="3">
    <location>
        <begin position="16"/>
        <end position="60"/>
    </location>
</feature>
<keyword evidence="1" id="KW-0805">Transcription regulation</keyword>
<dbReference type="Pfam" id="PF16859">
    <property type="entry name" value="TetR_C_11"/>
    <property type="match status" value="1"/>
</dbReference>
<evidence type="ECO:0000256" key="2">
    <source>
        <dbReference type="ARBA" id="ARBA00023163"/>
    </source>
</evidence>
<dbReference type="SUPFAM" id="SSF48498">
    <property type="entry name" value="Tetracyclin repressor-like, C-terminal domain"/>
    <property type="match status" value="1"/>
</dbReference>
<evidence type="ECO:0000313" key="5">
    <source>
        <dbReference type="Proteomes" id="UP000468735"/>
    </source>
</evidence>
<evidence type="ECO:0000256" key="1">
    <source>
        <dbReference type="ARBA" id="ARBA00023015"/>
    </source>
</evidence>
<comment type="caution">
    <text evidence="4">The sequence shown here is derived from an EMBL/GenBank/DDBJ whole genome shotgun (WGS) entry which is preliminary data.</text>
</comment>
<dbReference type="Proteomes" id="UP000468735">
    <property type="component" value="Unassembled WGS sequence"/>
</dbReference>
<dbReference type="AlphaFoldDB" id="A0A6H9YN80"/>
<reference evidence="4 5" key="1">
    <citation type="submission" date="2019-09" db="EMBL/GenBank/DDBJ databases">
        <title>Actinomadura physcomitrii sp. nov., a novel actinomycete isolated from moss [Physcomitrium sphaericum (Ludw) Fuernr].</title>
        <authorList>
            <person name="Zhuang X."/>
            <person name="Liu C."/>
        </authorList>
    </citation>
    <scope>NUCLEOTIDE SEQUENCE [LARGE SCALE GENOMIC DNA]</scope>
    <source>
        <strain evidence="4 5">HMC1</strain>
    </source>
</reference>
<dbReference type="EMBL" id="WBMT01000031">
    <property type="protein sequence ID" value="KAB2340236.1"/>
    <property type="molecule type" value="Genomic_DNA"/>
</dbReference>
<proteinExistence type="predicted"/>
<keyword evidence="2" id="KW-0804">Transcription</keyword>
<keyword evidence="5" id="KW-1185">Reference proteome</keyword>
<dbReference type="Gene3D" id="1.10.357.10">
    <property type="entry name" value="Tetracycline Repressor, domain 2"/>
    <property type="match status" value="1"/>
</dbReference>